<feature type="domain" description="Glycosyltransferase 2-like" evidence="1">
    <location>
        <begin position="8"/>
        <end position="117"/>
    </location>
</feature>
<name>A0ABQ2C875_9LACO</name>
<dbReference type="InterPro" id="IPR029044">
    <property type="entry name" value="Nucleotide-diphossugar_trans"/>
</dbReference>
<dbReference type="Gene3D" id="3.90.550.10">
    <property type="entry name" value="Spore Coat Polysaccharide Biosynthesis Protein SpsA, Chain A"/>
    <property type="match status" value="1"/>
</dbReference>
<evidence type="ECO:0000313" key="3">
    <source>
        <dbReference type="Proteomes" id="UP000603295"/>
    </source>
</evidence>
<reference evidence="3" key="1">
    <citation type="journal article" date="2019" name="Int. J. Syst. Evol. Microbiol.">
        <title>The Global Catalogue of Microorganisms (GCM) 10K type strain sequencing project: providing services to taxonomists for standard genome sequencing and annotation.</title>
        <authorList>
            <consortium name="The Broad Institute Genomics Platform"/>
            <consortium name="The Broad Institute Genome Sequencing Center for Infectious Disease"/>
            <person name="Wu L."/>
            <person name="Ma J."/>
        </authorList>
    </citation>
    <scope>NUCLEOTIDE SEQUENCE [LARGE SCALE GENOMIC DNA]</scope>
    <source>
        <strain evidence="3">CCM 8609</strain>
    </source>
</reference>
<dbReference type="EMBL" id="BMDS01000004">
    <property type="protein sequence ID" value="GGI63598.1"/>
    <property type="molecule type" value="Genomic_DNA"/>
</dbReference>
<dbReference type="InterPro" id="IPR001173">
    <property type="entry name" value="Glyco_trans_2-like"/>
</dbReference>
<dbReference type="PANTHER" id="PTHR22916">
    <property type="entry name" value="GLYCOSYLTRANSFERASE"/>
    <property type="match status" value="1"/>
</dbReference>
<dbReference type="Proteomes" id="UP000603295">
    <property type="component" value="Unassembled WGS sequence"/>
</dbReference>
<sequence>MTTPKIAILMSTYNGQKYLSEQIESIQKQSYSNWRLYIRDDGSTDATINIIKRYTTRDPRIIFFNQNHIENQGVAKSFMTLLENIEADYYMFADQDDYWKKDKIANTLDVMKSSEKVNVNKPICVHTNLTLVDSNLKGNLLMNEKKVWSTFKELLFANCVTGCTVMINSKLKSLVDFNKLRFVNIYLHDWWIALIAAGFGKVVYLDQATMLYRQHPGNLVGSDKPGTKWHNKTTKHPFSDRIMQTVRMAWDFWKVYNEKIQGSDRRYVKEYASLVNHQSPFWNMKVICICPPRRQTLKGDLFFSYLIVNQFRMFQSLNKDGEQL</sequence>
<dbReference type="PANTHER" id="PTHR22916:SF3">
    <property type="entry name" value="UDP-GLCNAC:BETAGAL BETA-1,3-N-ACETYLGLUCOSAMINYLTRANSFERASE-LIKE PROTEIN 1"/>
    <property type="match status" value="1"/>
</dbReference>
<dbReference type="RefSeq" id="WP_153710018.1">
    <property type="nucleotide sequence ID" value="NZ_BMDS01000004.1"/>
</dbReference>
<organism evidence="2 3">
    <name type="scientific">Limosilactobacillus caviae</name>
    <dbReference type="NCBI Taxonomy" id="1769424"/>
    <lineage>
        <taxon>Bacteria</taxon>
        <taxon>Bacillati</taxon>
        <taxon>Bacillota</taxon>
        <taxon>Bacilli</taxon>
        <taxon>Lactobacillales</taxon>
        <taxon>Lactobacillaceae</taxon>
        <taxon>Limosilactobacillus</taxon>
    </lineage>
</organism>
<evidence type="ECO:0000313" key="2">
    <source>
        <dbReference type="EMBL" id="GGI63598.1"/>
    </source>
</evidence>
<dbReference type="CDD" id="cd04196">
    <property type="entry name" value="GT_2_like_d"/>
    <property type="match status" value="1"/>
</dbReference>
<accession>A0ABQ2C875</accession>
<dbReference type="Pfam" id="PF00535">
    <property type="entry name" value="Glycos_transf_2"/>
    <property type="match status" value="1"/>
</dbReference>
<evidence type="ECO:0000259" key="1">
    <source>
        <dbReference type="Pfam" id="PF00535"/>
    </source>
</evidence>
<proteinExistence type="predicted"/>
<gene>
    <name evidence="2" type="ORF">GCM10011459_14320</name>
</gene>
<keyword evidence="3" id="KW-1185">Reference proteome</keyword>
<comment type="caution">
    <text evidence="2">The sequence shown here is derived from an EMBL/GenBank/DDBJ whole genome shotgun (WGS) entry which is preliminary data.</text>
</comment>
<dbReference type="SUPFAM" id="SSF53448">
    <property type="entry name" value="Nucleotide-diphospho-sugar transferases"/>
    <property type="match status" value="1"/>
</dbReference>
<protein>
    <recommendedName>
        <fullName evidence="1">Glycosyltransferase 2-like domain-containing protein</fullName>
    </recommendedName>
</protein>